<protein>
    <recommendedName>
        <fullName evidence="2">IS1 transposase</fullName>
    </recommendedName>
</protein>
<reference evidence="1" key="1">
    <citation type="submission" date="2006-06" db="EMBL/GenBank/DDBJ databases">
        <title>Complete sequence of Trichodesmium erythraeum IMS101.</title>
        <authorList>
            <consortium name="US DOE Joint Genome Institute"/>
            <person name="Copeland A."/>
            <person name="Lucas S."/>
            <person name="Lapidus A."/>
            <person name="Barry K."/>
            <person name="Detter J.C."/>
            <person name="Glavina del Rio T."/>
            <person name="Hammon N."/>
            <person name="Israni S."/>
            <person name="Dalin E."/>
            <person name="Tice H."/>
            <person name="Pitluck S."/>
            <person name="Kiss H."/>
            <person name="Munk A.C."/>
            <person name="Brettin T."/>
            <person name="Bruce D."/>
            <person name="Han C."/>
            <person name="Tapia R."/>
            <person name="Gilna P."/>
            <person name="Schmutz J."/>
            <person name="Larimer F."/>
            <person name="Land M."/>
            <person name="Hauser L."/>
            <person name="Kyrpides N."/>
            <person name="Kim E."/>
            <person name="Richardson P."/>
        </authorList>
    </citation>
    <scope>NUCLEOTIDE SEQUENCE [LARGE SCALE GENOMIC DNA]</scope>
    <source>
        <strain evidence="1">IMS101</strain>
    </source>
</reference>
<dbReference type="GO" id="GO:0004803">
    <property type="term" value="F:transposase activity"/>
    <property type="evidence" value="ECO:0007669"/>
    <property type="project" value="InterPro"/>
</dbReference>
<dbReference type="AlphaFoldDB" id="Q10ZU2"/>
<name>Q10ZU2_TRIEI</name>
<dbReference type="HOGENOM" id="CLU_2653438_0_0_3"/>
<dbReference type="Pfam" id="PF03400">
    <property type="entry name" value="DDE_Tnp_IS1"/>
    <property type="match status" value="1"/>
</dbReference>
<dbReference type="InterPro" id="IPR005063">
    <property type="entry name" value="Transposase_27"/>
</dbReference>
<proteinExistence type="predicted"/>
<dbReference type="eggNOG" id="COG1662">
    <property type="taxonomic scope" value="Bacteria"/>
</dbReference>
<gene>
    <name evidence="1" type="ordered locus">Tery_3097</name>
</gene>
<dbReference type="EMBL" id="CP000393">
    <property type="protein sequence ID" value="ABG52232.1"/>
    <property type="molecule type" value="Genomic_DNA"/>
</dbReference>
<dbReference type="GO" id="GO:0006313">
    <property type="term" value="P:DNA transposition"/>
    <property type="evidence" value="ECO:0007669"/>
    <property type="project" value="InterPro"/>
</dbReference>
<organism evidence="1">
    <name type="scientific">Trichodesmium erythraeum (strain IMS101)</name>
    <dbReference type="NCBI Taxonomy" id="203124"/>
    <lineage>
        <taxon>Bacteria</taxon>
        <taxon>Bacillati</taxon>
        <taxon>Cyanobacteriota</taxon>
        <taxon>Cyanophyceae</taxon>
        <taxon>Oscillatoriophycideae</taxon>
        <taxon>Oscillatoriales</taxon>
        <taxon>Microcoleaceae</taxon>
        <taxon>Trichodesmium</taxon>
    </lineage>
</organism>
<accession>Q10ZU2</accession>
<evidence type="ECO:0008006" key="2">
    <source>
        <dbReference type="Google" id="ProtNLM"/>
    </source>
</evidence>
<dbReference type="KEGG" id="ter:Tery_3097"/>
<sequence length="79" mass="9065">MQQVCHKNGSRITSIISMLRFYALLNVLKKTGKLTIQCDEMWSFVGNKNNKQWLWLAIDIETQEIVGFYLGERGEKGAA</sequence>
<dbReference type="GO" id="GO:0003677">
    <property type="term" value="F:DNA binding"/>
    <property type="evidence" value="ECO:0007669"/>
    <property type="project" value="InterPro"/>
</dbReference>
<evidence type="ECO:0000313" key="1">
    <source>
        <dbReference type="EMBL" id="ABG52232.1"/>
    </source>
</evidence>